<protein>
    <recommendedName>
        <fullName evidence="10">4,5,8-trihydroxycasbene synthase</fullName>
    </recommendedName>
    <alternativeName>
        <fullName evidence="9">4,8-dihydroxycasbene synthase</fullName>
    </alternativeName>
</protein>
<accession>A0A088FMV8</accession>
<dbReference type="PRINTS" id="PR00463">
    <property type="entry name" value="EP450I"/>
</dbReference>
<dbReference type="SUPFAM" id="SSF48264">
    <property type="entry name" value="Cytochrome P450"/>
    <property type="match status" value="1"/>
</dbReference>
<comment type="cofactor">
    <cofactor evidence="1 11">
        <name>heme</name>
        <dbReference type="ChEBI" id="CHEBI:30413"/>
    </cofactor>
</comment>
<keyword evidence="13" id="KW-0472">Membrane</keyword>
<dbReference type="GO" id="GO:0005506">
    <property type="term" value="F:iron ion binding"/>
    <property type="evidence" value="ECO:0007669"/>
    <property type="project" value="InterPro"/>
</dbReference>
<evidence type="ECO:0000256" key="3">
    <source>
        <dbReference type="ARBA" id="ARBA00022617"/>
    </source>
</evidence>
<keyword evidence="6 11" id="KW-0408">Iron</keyword>
<feature type="binding site" description="axial binding residue" evidence="11">
    <location>
        <position position="434"/>
    </location>
    <ligand>
        <name>heme</name>
        <dbReference type="ChEBI" id="CHEBI:30413"/>
    </ligand>
    <ligandPart>
        <name>Fe</name>
        <dbReference type="ChEBI" id="CHEBI:18248"/>
    </ligandPart>
</feature>
<dbReference type="Pfam" id="PF00067">
    <property type="entry name" value="p450"/>
    <property type="match status" value="1"/>
</dbReference>
<name>A0A088FMV8_EUPPE</name>
<dbReference type="GO" id="GO:0016705">
    <property type="term" value="F:oxidoreductase activity, acting on paired donors, with incorporation or reduction of molecular oxygen"/>
    <property type="evidence" value="ECO:0007669"/>
    <property type="project" value="InterPro"/>
</dbReference>
<organism evidence="14">
    <name type="scientific">Euphorbia peplus</name>
    <name type="common">Petty spurge</name>
    <dbReference type="NCBI Taxonomy" id="38846"/>
    <lineage>
        <taxon>Eukaryota</taxon>
        <taxon>Viridiplantae</taxon>
        <taxon>Streptophyta</taxon>
        <taxon>Embryophyta</taxon>
        <taxon>Tracheophyta</taxon>
        <taxon>Spermatophyta</taxon>
        <taxon>Magnoliopsida</taxon>
        <taxon>eudicotyledons</taxon>
        <taxon>Gunneridae</taxon>
        <taxon>Pentapetalae</taxon>
        <taxon>rosids</taxon>
        <taxon>fabids</taxon>
        <taxon>Malpighiales</taxon>
        <taxon>Euphorbiaceae</taxon>
        <taxon>Euphorbioideae</taxon>
        <taxon>Euphorbieae</taxon>
        <taxon>Euphorbia</taxon>
        <taxon>Euphorbia subgen. Esula</taxon>
        <taxon>Euphorbia sect. Tithymalus</taxon>
    </lineage>
</organism>
<dbReference type="EMBL" id="KF986825">
    <property type="protein sequence ID" value="AIM47560.1"/>
    <property type="molecule type" value="mRNA"/>
</dbReference>
<keyword evidence="5 12" id="KW-0560">Oxidoreductase</keyword>
<evidence type="ECO:0000256" key="9">
    <source>
        <dbReference type="ARBA" id="ARBA00077108"/>
    </source>
</evidence>
<evidence type="ECO:0000256" key="13">
    <source>
        <dbReference type="SAM" id="Phobius"/>
    </source>
</evidence>
<dbReference type="CDD" id="cd11072">
    <property type="entry name" value="CYP71-like"/>
    <property type="match status" value="1"/>
</dbReference>
<dbReference type="PANTHER" id="PTHR47955">
    <property type="entry name" value="CYTOCHROME P450 FAMILY 71 PROTEIN"/>
    <property type="match status" value="1"/>
</dbReference>
<dbReference type="InterPro" id="IPR017972">
    <property type="entry name" value="Cyt_P450_CS"/>
</dbReference>
<evidence type="ECO:0000256" key="10">
    <source>
        <dbReference type="ARBA" id="ARBA00077882"/>
    </source>
</evidence>
<keyword evidence="13" id="KW-0812">Transmembrane</keyword>
<dbReference type="AlphaFoldDB" id="A0A088FMV8"/>
<evidence type="ECO:0000256" key="6">
    <source>
        <dbReference type="ARBA" id="ARBA00023004"/>
    </source>
</evidence>
<dbReference type="InterPro" id="IPR001128">
    <property type="entry name" value="Cyt_P450"/>
</dbReference>
<evidence type="ECO:0000256" key="11">
    <source>
        <dbReference type="PIRSR" id="PIRSR602401-1"/>
    </source>
</evidence>
<evidence type="ECO:0000256" key="2">
    <source>
        <dbReference type="ARBA" id="ARBA00010617"/>
    </source>
</evidence>
<sequence>MKMLEQIPSLPIIFPLILFIFMLIKLWQKKNHNSIRPPGPRKYPFIGNLPQLLGAPVHQRLADLAKTYGPVMSIQQGQIPSVVLSSVETAKEVLKIQGEEFAGRPSTMALDITFYDAQDIAYTEYGDYWRQMKKISTLEFLSAKRVHSFKPVREERISIFLDSLRSKGRSPVNLTRTIYGLTNSIIQITAFGKNCKTREKLNLDKIREAVVDGTIADLFPRFKFIASLSGAKSRMMRAHKEIDVVLDEILEEHKANKSTIGNNLMQVLLDFQKNGGLQVPLTTDQIKANMLEMFLSGSHTSSKITEWTMAELMRAPETMRKAQEEVRRVFSEIGRVDESRIHECKYVKNVLKEAFRLHPPGPMVVRQCREITKVNGYEILPGTTVFINVWAIGRDPEVWTEPEKFNPDRFEDSEIDYRGAHMELIPFGAGKRICPGLTLAVVYVELLLANLLYHFDWEFPDGVTQKTLDMTEFFRGTLNRKEDLYLIPVPSSSLPKN</sequence>
<evidence type="ECO:0000256" key="1">
    <source>
        <dbReference type="ARBA" id="ARBA00001971"/>
    </source>
</evidence>
<dbReference type="FunFam" id="1.10.630.10:FF:000043">
    <property type="entry name" value="Cytochrome P450 99A2"/>
    <property type="match status" value="1"/>
</dbReference>
<dbReference type="Gene3D" id="1.10.630.10">
    <property type="entry name" value="Cytochrome P450"/>
    <property type="match status" value="1"/>
</dbReference>
<proteinExistence type="evidence at transcript level"/>
<evidence type="ECO:0000256" key="4">
    <source>
        <dbReference type="ARBA" id="ARBA00022723"/>
    </source>
</evidence>
<feature type="transmembrane region" description="Helical" evidence="13">
    <location>
        <begin position="6"/>
        <end position="27"/>
    </location>
</feature>
<comment type="similarity">
    <text evidence="2 12">Belongs to the cytochrome P450 family.</text>
</comment>
<evidence type="ECO:0000256" key="12">
    <source>
        <dbReference type="RuleBase" id="RU000461"/>
    </source>
</evidence>
<dbReference type="GO" id="GO:0004497">
    <property type="term" value="F:monooxygenase activity"/>
    <property type="evidence" value="ECO:0007669"/>
    <property type="project" value="UniProtKB-KW"/>
</dbReference>
<dbReference type="PRINTS" id="PR00385">
    <property type="entry name" value="P450"/>
</dbReference>
<dbReference type="GO" id="GO:0020037">
    <property type="term" value="F:heme binding"/>
    <property type="evidence" value="ECO:0007669"/>
    <property type="project" value="InterPro"/>
</dbReference>
<dbReference type="InterPro" id="IPR036396">
    <property type="entry name" value="Cyt_P450_sf"/>
</dbReference>
<reference evidence="14" key="1">
    <citation type="journal article" date="2014" name="Plant Cell">
        <title>Production of bioactive diterpenoids in the euphorbiaceae depends on evolutionarily conserved gene clusters.</title>
        <authorList>
            <person name="King A.J."/>
            <person name="Brown G.D."/>
            <person name="Gilday A.D."/>
            <person name="Larson T.R."/>
            <person name="Graham I.A."/>
        </authorList>
    </citation>
    <scope>NUCLEOTIDE SEQUENCE</scope>
</reference>
<evidence type="ECO:0000256" key="8">
    <source>
        <dbReference type="ARBA" id="ARBA00051605"/>
    </source>
</evidence>
<keyword evidence="4 11" id="KW-0479">Metal-binding</keyword>
<keyword evidence="13" id="KW-1133">Transmembrane helix</keyword>
<dbReference type="SMR" id="A0A088FMV8"/>
<dbReference type="PANTHER" id="PTHR47955:SF8">
    <property type="entry name" value="CYTOCHROME P450 71D11-LIKE"/>
    <property type="match status" value="1"/>
</dbReference>
<dbReference type="InterPro" id="IPR002401">
    <property type="entry name" value="Cyt_P450_E_grp-I"/>
</dbReference>
<comment type="catalytic activity">
    <reaction evidence="8">
        <text>4,8-dihydroxycasbene + reduced [NADPH--hemoprotein reductase] + O2 = 4,5,8-trihydroxycasbene + oxidized [NADPH--hemoprotein reductase] + H2O + H(+)</text>
        <dbReference type="Rhea" id="RHEA:67032"/>
        <dbReference type="Rhea" id="RHEA-COMP:11964"/>
        <dbReference type="Rhea" id="RHEA-COMP:11965"/>
        <dbReference type="ChEBI" id="CHEBI:15377"/>
        <dbReference type="ChEBI" id="CHEBI:15378"/>
        <dbReference type="ChEBI" id="CHEBI:15379"/>
        <dbReference type="ChEBI" id="CHEBI:57618"/>
        <dbReference type="ChEBI" id="CHEBI:58210"/>
        <dbReference type="ChEBI" id="CHEBI:157601"/>
        <dbReference type="ChEBI" id="CHEBI:157602"/>
    </reaction>
    <physiologicalReaction direction="left-to-right" evidence="8">
        <dbReference type="Rhea" id="RHEA:67033"/>
    </physiologicalReaction>
</comment>
<keyword evidence="7 12" id="KW-0503">Monooxygenase</keyword>
<keyword evidence="3 11" id="KW-0349">Heme</keyword>
<evidence type="ECO:0000313" key="14">
    <source>
        <dbReference type="EMBL" id="AIM47560.1"/>
    </source>
</evidence>
<evidence type="ECO:0000256" key="5">
    <source>
        <dbReference type="ARBA" id="ARBA00023002"/>
    </source>
</evidence>
<evidence type="ECO:0000256" key="7">
    <source>
        <dbReference type="ARBA" id="ARBA00023033"/>
    </source>
</evidence>
<dbReference type="OrthoDB" id="1470350at2759"/>
<dbReference type="PROSITE" id="PS00086">
    <property type="entry name" value="CYTOCHROME_P450"/>
    <property type="match status" value="1"/>
</dbReference>